<dbReference type="GO" id="GO:0070550">
    <property type="term" value="P:rDNA chromatin condensation"/>
    <property type="evidence" value="ECO:0007669"/>
    <property type="project" value="EnsemblFungi"/>
</dbReference>
<comment type="subcellular location">
    <subcellularLocation>
        <location evidence="2">Chromosome</location>
    </subcellularLocation>
    <subcellularLocation>
        <location evidence="1">Nucleus</location>
    </subcellularLocation>
</comment>
<evidence type="ECO:0000256" key="5">
    <source>
        <dbReference type="ARBA" id="ARBA00022618"/>
    </source>
</evidence>
<dbReference type="PANTHER" id="PTHR14222">
    <property type="entry name" value="CONDENSIN"/>
    <property type="match status" value="1"/>
</dbReference>
<dbReference type="HOGENOM" id="CLU_001867_1_0_1"/>
<dbReference type="FunFam" id="1.25.10.10:FF:000272">
    <property type="entry name" value="Condensin complex subunit 1"/>
    <property type="match status" value="1"/>
</dbReference>
<dbReference type="GO" id="GO:1903342">
    <property type="term" value="P:negative regulation of meiotic DNA double-strand break formation"/>
    <property type="evidence" value="ECO:0007669"/>
    <property type="project" value="EnsemblFungi"/>
</dbReference>
<dbReference type="GO" id="GO:0051301">
    <property type="term" value="P:cell division"/>
    <property type="evidence" value="ECO:0007669"/>
    <property type="project" value="UniProtKB-KW"/>
</dbReference>
<keyword evidence="12" id="KW-0732">Signal</keyword>
<dbReference type="GO" id="GO:0030466">
    <property type="term" value="P:silent mating-type cassette heterochromatin formation"/>
    <property type="evidence" value="ECO:0007669"/>
    <property type="project" value="EnsemblFungi"/>
</dbReference>
<evidence type="ECO:0000256" key="1">
    <source>
        <dbReference type="ARBA" id="ARBA00004123"/>
    </source>
</evidence>
<dbReference type="OMA" id="CPLEKLW"/>
<dbReference type="KEGG" id="clu:CLUG_04620"/>
<feature type="compositionally biased region" description="Acidic residues" evidence="11">
    <location>
        <begin position="506"/>
        <end position="527"/>
    </location>
</feature>
<name>C4Y8U2_CLAL4</name>
<dbReference type="GO" id="GO:0010032">
    <property type="term" value="P:meiotic chromosome condensation"/>
    <property type="evidence" value="ECO:0007669"/>
    <property type="project" value="EnsemblFungi"/>
</dbReference>
<comment type="similarity">
    <text evidence="3 10">Belongs to the CND1 (condensin subunit 1) family.</text>
</comment>
<dbReference type="InterPro" id="IPR011989">
    <property type="entry name" value="ARM-like"/>
</dbReference>
<dbReference type="InterPro" id="IPR016024">
    <property type="entry name" value="ARM-type_fold"/>
</dbReference>
<dbReference type="SUPFAM" id="SSF48371">
    <property type="entry name" value="ARM repeat"/>
    <property type="match status" value="1"/>
</dbReference>
<dbReference type="GO" id="GO:0042393">
    <property type="term" value="F:histone binding"/>
    <property type="evidence" value="ECO:0007669"/>
    <property type="project" value="TreeGrafter"/>
</dbReference>
<dbReference type="STRING" id="306902.C4Y8U2"/>
<evidence type="ECO:0000313" key="15">
    <source>
        <dbReference type="EMBL" id="EEQ40492.1"/>
    </source>
</evidence>
<dbReference type="GO" id="GO:0005730">
    <property type="term" value="C:nucleolus"/>
    <property type="evidence" value="ECO:0007669"/>
    <property type="project" value="EnsemblFungi"/>
</dbReference>
<dbReference type="GO" id="GO:0000796">
    <property type="term" value="C:condensin complex"/>
    <property type="evidence" value="ECO:0007669"/>
    <property type="project" value="EnsemblFungi"/>
</dbReference>
<dbReference type="FunCoup" id="C4Y8U2">
    <property type="interactions" value="569"/>
</dbReference>
<evidence type="ECO:0000256" key="4">
    <source>
        <dbReference type="ARBA" id="ARBA00022454"/>
    </source>
</evidence>
<dbReference type="GO" id="GO:0007076">
    <property type="term" value="P:mitotic chromosome condensation"/>
    <property type="evidence" value="ECO:0007669"/>
    <property type="project" value="EnsemblFungi"/>
</dbReference>
<dbReference type="GO" id="GO:0051307">
    <property type="term" value="P:meiotic chromosome separation"/>
    <property type="evidence" value="ECO:0007669"/>
    <property type="project" value="EnsemblFungi"/>
</dbReference>
<dbReference type="InterPro" id="IPR007673">
    <property type="entry name" value="Condensin_cplx_su1"/>
</dbReference>
<feature type="domain" description="Condensin complex subunit 1 N-terminal" evidence="14">
    <location>
        <begin position="108"/>
        <end position="260"/>
    </location>
</feature>
<dbReference type="Proteomes" id="UP000007703">
    <property type="component" value="Unassembled WGS sequence"/>
</dbReference>
<feature type="domain" description="Condensin complex subunit 1 C-terminal" evidence="13">
    <location>
        <begin position="979"/>
        <end position="1139"/>
    </location>
</feature>
<keyword evidence="7 10" id="KW-0226">DNA condensation</keyword>
<dbReference type="Gene3D" id="1.25.10.10">
    <property type="entry name" value="Leucine-rich Repeat Variant"/>
    <property type="match status" value="2"/>
</dbReference>
<keyword evidence="8" id="KW-0539">Nucleus</keyword>
<evidence type="ECO:0000256" key="2">
    <source>
        <dbReference type="ARBA" id="ARBA00004286"/>
    </source>
</evidence>
<keyword evidence="5 10" id="KW-0132">Cell division</keyword>
<evidence type="ECO:0000256" key="9">
    <source>
        <dbReference type="ARBA" id="ARBA00023306"/>
    </source>
</evidence>
<dbReference type="OrthoDB" id="436262at2759"/>
<evidence type="ECO:0000256" key="10">
    <source>
        <dbReference type="PIRNR" id="PIRNR017127"/>
    </source>
</evidence>
<evidence type="ECO:0000256" key="11">
    <source>
        <dbReference type="SAM" id="MobiDB-lite"/>
    </source>
</evidence>
<keyword evidence="6 10" id="KW-0498">Mitosis</keyword>
<gene>
    <name evidence="15" type="ORF">CLUG_04620</name>
</gene>
<dbReference type="InParanoid" id="C4Y8U2"/>
<dbReference type="InterPro" id="IPR026971">
    <property type="entry name" value="CND1/NCAPD3"/>
</dbReference>
<dbReference type="VEuPathDB" id="FungiDB:CLUG_04620"/>
<keyword evidence="9 10" id="KW-0131">Cell cycle</keyword>
<protein>
    <recommendedName>
        <fullName evidence="10">Condensin complex subunit 1</fullName>
    </recommendedName>
</protein>
<dbReference type="PANTHER" id="PTHR14222:SF2">
    <property type="entry name" value="CONDENSIN COMPLEX SUBUNIT 1"/>
    <property type="match status" value="1"/>
</dbReference>
<evidence type="ECO:0000256" key="7">
    <source>
        <dbReference type="ARBA" id="ARBA00023067"/>
    </source>
</evidence>
<dbReference type="GeneID" id="8496306"/>
<dbReference type="InterPro" id="IPR032682">
    <property type="entry name" value="Cnd1_C"/>
</dbReference>
<dbReference type="EMBL" id="CH408080">
    <property type="protein sequence ID" value="EEQ40492.1"/>
    <property type="molecule type" value="Genomic_DNA"/>
</dbReference>
<feature type="signal peptide" evidence="12">
    <location>
        <begin position="1"/>
        <end position="19"/>
    </location>
</feature>
<dbReference type="AlphaFoldDB" id="C4Y8U2"/>
<accession>C4Y8U2</accession>
<dbReference type="GO" id="GO:0000779">
    <property type="term" value="C:condensed chromosome, centromeric region"/>
    <property type="evidence" value="ECO:0007669"/>
    <property type="project" value="TreeGrafter"/>
</dbReference>
<evidence type="ECO:0000256" key="6">
    <source>
        <dbReference type="ARBA" id="ARBA00022776"/>
    </source>
</evidence>
<dbReference type="GO" id="GO:0044804">
    <property type="term" value="P:nucleophagy"/>
    <property type="evidence" value="ECO:0007669"/>
    <property type="project" value="EnsemblFungi"/>
</dbReference>
<reference evidence="15 16" key="1">
    <citation type="journal article" date="2009" name="Nature">
        <title>Evolution of pathogenicity and sexual reproduction in eight Candida genomes.</title>
        <authorList>
            <person name="Butler G."/>
            <person name="Rasmussen M.D."/>
            <person name="Lin M.F."/>
            <person name="Santos M.A."/>
            <person name="Sakthikumar S."/>
            <person name="Munro C.A."/>
            <person name="Rheinbay E."/>
            <person name="Grabherr M."/>
            <person name="Forche A."/>
            <person name="Reedy J.L."/>
            <person name="Agrafioti I."/>
            <person name="Arnaud M.B."/>
            <person name="Bates S."/>
            <person name="Brown A.J."/>
            <person name="Brunke S."/>
            <person name="Costanzo M.C."/>
            <person name="Fitzpatrick D.A."/>
            <person name="de Groot P.W."/>
            <person name="Harris D."/>
            <person name="Hoyer L.L."/>
            <person name="Hube B."/>
            <person name="Klis F.M."/>
            <person name="Kodira C."/>
            <person name="Lennard N."/>
            <person name="Logue M.E."/>
            <person name="Martin R."/>
            <person name="Neiman A.M."/>
            <person name="Nikolaou E."/>
            <person name="Quail M.A."/>
            <person name="Quinn J."/>
            <person name="Santos M.C."/>
            <person name="Schmitzberger F.F."/>
            <person name="Sherlock G."/>
            <person name="Shah P."/>
            <person name="Silverstein K.A."/>
            <person name="Skrzypek M.S."/>
            <person name="Soll D."/>
            <person name="Staggs R."/>
            <person name="Stansfield I."/>
            <person name="Stumpf M.P."/>
            <person name="Sudbery P.E."/>
            <person name="Srikantha T."/>
            <person name="Zeng Q."/>
            <person name="Berman J."/>
            <person name="Berriman M."/>
            <person name="Heitman J."/>
            <person name="Gow N.A."/>
            <person name="Lorenz M.C."/>
            <person name="Birren B.W."/>
            <person name="Kellis M."/>
            <person name="Cuomo C.A."/>
        </authorList>
    </citation>
    <scope>NUCLEOTIDE SEQUENCE [LARGE SCALE GENOMIC DNA]</scope>
    <source>
        <strain evidence="15 16">ATCC 42720</strain>
    </source>
</reference>
<dbReference type="GO" id="GO:0007130">
    <property type="term" value="P:synaptonemal complex assembly"/>
    <property type="evidence" value="ECO:0007669"/>
    <property type="project" value="EnsemblFungi"/>
</dbReference>
<dbReference type="Pfam" id="PF12717">
    <property type="entry name" value="Cnd1"/>
    <property type="match status" value="1"/>
</dbReference>
<comment type="function">
    <text evidence="10">Regulatory subunit of the condensin complex, a complex required for conversion of interphase chromatin into mitotic-like condense chromosomes. The condensin complex probably introduces positive supercoils into relaxed DNA in the presence of type I topoisomerases and converts nicked DNA into positive knotted forms in the presence of type II topoisomerases.</text>
</comment>
<dbReference type="GO" id="GO:0070058">
    <property type="term" value="P:tRNA gene clustering"/>
    <property type="evidence" value="ECO:0007669"/>
    <property type="project" value="EnsemblFungi"/>
</dbReference>
<dbReference type="PIRSF" id="PIRSF017127">
    <property type="entry name" value="Condensin_D2"/>
    <property type="match status" value="1"/>
</dbReference>
<evidence type="ECO:0000259" key="13">
    <source>
        <dbReference type="Pfam" id="PF12717"/>
    </source>
</evidence>
<dbReference type="InterPro" id="IPR024324">
    <property type="entry name" value="Condensin_cplx_su1_N"/>
</dbReference>
<evidence type="ECO:0000259" key="14">
    <source>
        <dbReference type="Pfam" id="PF12922"/>
    </source>
</evidence>
<organism evidence="15 16">
    <name type="scientific">Clavispora lusitaniae (strain ATCC 42720)</name>
    <name type="common">Yeast</name>
    <name type="synonym">Candida lusitaniae</name>
    <dbReference type="NCBI Taxonomy" id="306902"/>
    <lineage>
        <taxon>Eukaryota</taxon>
        <taxon>Fungi</taxon>
        <taxon>Dikarya</taxon>
        <taxon>Ascomycota</taxon>
        <taxon>Saccharomycotina</taxon>
        <taxon>Pichiomycetes</taxon>
        <taxon>Metschnikowiaceae</taxon>
        <taxon>Clavispora</taxon>
    </lineage>
</organism>
<evidence type="ECO:0000313" key="16">
    <source>
        <dbReference type="Proteomes" id="UP000007703"/>
    </source>
</evidence>
<feature type="chain" id="PRO_5002946428" description="Condensin complex subunit 1" evidence="12">
    <location>
        <begin position="20"/>
        <end position="1163"/>
    </location>
</feature>
<dbReference type="Pfam" id="PF12922">
    <property type="entry name" value="Cnd1_N"/>
    <property type="match status" value="1"/>
</dbReference>
<dbReference type="GO" id="GO:0003682">
    <property type="term" value="F:chromatin binding"/>
    <property type="evidence" value="ECO:0007669"/>
    <property type="project" value="EnsemblFungi"/>
</dbReference>
<keyword evidence="4" id="KW-0158">Chromosome</keyword>
<evidence type="ECO:0000256" key="8">
    <source>
        <dbReference type="ARBA" id="ARBA00023242"/>
    </source>
</evidence>
<evidence type="ECO:0000256" key="3">
    <source>
        <dbReference type="ARBA" id="ARBA00009606"/>
    </source>
</evidence>
<evidence type="ECO:0000256" key="12">
    <source>
        <dbReference type="SAM" id="SignalP"/>
    </source>
</evidence>
<proteinExistence type="inferred from homology"/>
<sequence>MTVLSILVVSCMGDLYMQANTILCAKLRLCLPLGSGEYYSYKTMDFSLSTYYNAFDVEKQYDVDLSNVNDTLQRVTNSLAHSPDAICQDEQLLEDLIDLSHSFLSLDSKQRKQVAYLISSSFNNACHNTKQLLDMGDFMDSIDILKAVLERFGYLIFVTLSFLGKEEFPGSGNSRSKQSSVNWKTNCTEVEDALAAITTCLQLDLSKIFVTTPEKNQFLEMFIRPIFHLMELPDRMKSISIKALMFRNIAFSVTRHSLASVVQNLIMQALTYYPHLPPYMAELLFTLNSQFDYPSLTEDLLREISQLEFNSNDSNGPKAVSEFLIKLSELSPRIILKQMSSTAQLLDNSNQSLRCSVVETCGNIVIDILKSEAQNPESIDEHMEHQNMQIDGLLNLLEERFLDQNPFVRTKSIQAITKICSSSARIPKRRQGFMLIAVRSLGDKSTLVRRNAIKLMCKLLLTHPFSATHGTQLTHSVWSERLKEAESELNKYMPVTSYTKKKEDGKDSDDDNENSPSDSDIDHEELNESMMEQESRLPDKATLIKLKLTVQYYQDAIEFIEAIEEGTSVASSLLFSKNRNEVLEAMDFLVLSDAYGIENSQKGIRRMLHLVWMKGSSDEGKSISSHLIDCYKQLFLTAPPNASASQTAILFAKNLIGLTFSASVADLASLEKLLCLLYEAKLIHNEVINVLWHIYNKAGSQEPEYNEANVHGAIIILGMLSSSDASIVQRGLDSLLRIGLGDIGKHDLQLCKFSCSTLSKVIKSNTNTGSDFNTSGDPVAYLRNILLLYTENTEWYEVAEQAITAIFKISPDPIKVCTDFLKVKAEQAFECDNEQQSQAIFLSQLFFIVGHIGIQTIEYLEKLETLFKKKKHEAERKPEDKNEEGENELEMIGGTSEDDFTDAVIYIKERELLFGDNSLLARFGPLVKEVCSNNHMYSDEMLQRSAVLCLGKLMCISSKFCEENLPLFITIMEKSSDPVIRSNCVLGLGDMAVCFNNLVDENTDFLYRRLTDDNIMVQRTCLMTVTFLILAGQVKVKGQLSSMAKCLEHPDQSISDMCRLFFSELATKDNAIYNGFIDIFSGLSSDAELSKDSMKRIIKFLVGFIDKEKHQKQLSEKLLVRLTKCQTESQWEDVAYVLSAIPYKNDSITQAIEGGYKMVQARD</sequence>
<dbReference type="GO" id="GO:0043007">
    <property type="term" value="P:maintenance of rDNA"/>
    <property type="evidence" value="ECO:0007669"/>
    <property type="project" value="EnsemblFungi"/>
</dbReference>
<feature type="region of interest" description="Disordered" evidence="11">
    <location>
        <begin position="494"/>
        <end position="535"/>
    </location>
</feature>